<sequence length="140" mass="15159">MGGLCSRGLADGGCVTVYKAEGYSAENPIMRVVTRAADGQEHEQLIDPAKVDPASATRTEIDALAAYLVDEKKLDSISALRIGAEAEKGTESFSTAFAEKKNFYAIAEEMIKMQYECHNLAGYASYQKILSAFDAFMDKG</sequence>
<dbReference type="EMBL" id="SRYA01000099">
    <property type="protein sequence ID" value="TGY88669.1"/>
    <property type="molecule type" value="Genomic_DNA"/>
</dbReference>
<proteinExistence type="predicted"/>
<evidence type="ECO:0000313" key="2">
    <source>
        <dbReference type="Proteomes" id="UP000304953"/>
    </source>
</evidence>
<organism evidence="1 2">
    <name type="scientific">Petralouisia muris</name>
    <dbReference type="NCBI Taxonomy" id="3032872"/>
    <lineage>
        <taxon>Bacteria</taxon>
        <taxon>Bacillati</taxon>
        <taxon>Bacillota</taxon>
        <taxon>Clostridia</taxon>
        <taxon>Lachnospirales</taxon>
        <taxon>Lachnospiraceae</taxon>
        <taxon>Petralouisia</taxon>
    </lineage>
</organism>
<reference evidence="1" key="1">
    <citation type="submission" date="2019-04" db="EMBL/GenBank/DDBJ databases">
        <title>Microbes associate with the intestines of laboratory mice.</title>
        <authorList>
            <person name="Navarre W."/>
            <person name="Wong E."/>
            <person name="Huang K."/>
            <person name="Tropini C."/>
            <person name="Ng K."/>
            <person name="Yu B."/>
        </authorList>
    </citation>
    <scope>NUCLEOTIDE SEQUENCE</scope>
    <source>
        <strain evidence="1">NM01_1-7b</strain>
    </source>
</reference>
<protein>
    <submittedName>
        <fullName evidence="1">Uncharacterized protein</fullName>
    </submittedName>
</protein>
<name>A0AC61RNW4_9FIRM</name>
<keyword evidence="2" id="KW-1185">Reference proteome</keyword>
<gene>
    <name evidence="1" type="ORF">E5329_25655</name>
</gene>
<dbReference type="Proteomes" id="UP000304953">
    <property type="component" value="Unassembled WGS sequence"/>
</dbReference>
<comment type="caution">
    <text evidence="1">The sequence shown here is derived from an EMBL/GenBank/DDBJ whole genome shotgun (WGS) entry which is preliminary data.</text>
</comment>
<accession>A0AC61RNW4</accession>
<evidence type="ECO:0000313" key="1">
    <source>
        <dbReference type="EMBL" id="TGY88669.1"/>
    </source>
</evidence>